<evidence type="ECO:0000256" key="5">
    <source>
        <dbReference type="ARBA" id="ARBA00022801"/>
    </source>
</evidence>
<dbReference type="STRING" id="105696.A0A1Y2LJ06"/>
<dbReference type="PANTHER" id="PTHR45626">
    <property type="entry name" value="TRANSCRIPTION TERMINATION FACTOR 2-RELATED"/>
    <property type="match status" value="1"/>
</dbReference>
<feature type="domain" description="RING-type" evidence="10">
    <location>
        <begin position="687"/>
        <end position="738"/>
    </location>
</feature>
<dbReference type="PROSITE" id="PS51194">
    <property type="entry name" value="HELICASE_CTER"/>
    <property type="match status" value="1"/>
</dbReference>
<keyword evidence="3" id="KW-0547">Nucleotide-binding</keyword>
<evidence type="ECO:0000256" key="1">
    <source>
        <dbReference type="ARBA" id="ARBA00007025"/>
    </source>
</evidence>
<dbReference type="Pfam" id="PF00271">
    <property type="entry name" value="Helicase_C"/>
    <property type="match status" value="1"/>
</dbReference>
<dbReference type="GO" id="GO:0008094">
    <property type="term" value="F:ATP-dependent activity, acting on DNA"/>
    <property type="evidence" value="ECO:0007669"/>
    <property type="project" value="TreeGrafter"/>
</dbReference>
<dbReference type="InterPro" id="IPR027417">
    <property type="entry name" value="P-loop_NTPase"/>
</dbReference>
<evidence type="ECO:0000313" key="13">
    <source>
        <dbReference type="EMBL" id="OSS43720.1"/>
    </source>
</evidence>
<sequence>MSLKHLLNHDDDAEQHTTQQLPPIWYEPSASNEYSHALQGPEWTSFPGEIFNLNATDKSEWGPDLGAFGSAWVDNVMISDEVTIAEQQPGLTDRHVTDTCYGMIYRTAVKLCGDMTKLDRNLQSSHEAPIQGHVMLALLQVETRYLVMFTNGDIFGEINAQLHEALTTLSQQAYHLDFEVFAPIGLTRDIISKSIKDKTAIVRVQINIYGAHISAKHIGHELSQHRLYLQRPDYLRSGAQYDNPHVLELADFKSEEPQTTLAELGDAPEKAADSELGCIVTDVYASLTRSQKLTRLKGDDRIVTQLLPHQEQALDFMNQRENGPIPDDFRLWRPHDVEGIACYRHVITRMNSRIEQAEIGGGILADEMGMGKSLSVLALILRTLGAAHEWSVNTGDKASRSTQALNSRSCSPGTFIIASSDLMINEWLQELDKHFDQSTRGALSIVKYHGPNRTQNIENLRNADIVITTYHTLASEFAGDKKSHISDIKWYRLVLDEAHIIRRQSTVLYRTVADLHARSRWCLTGTPVQNRLEDIGSLLVFLRVTPFHTLSTFRKHISIPFDEGPKRREYAVRNFCKLLDSMLLRRTKDLLQLPDQRFHLRRLTFSPEEKAQYEQTRETMSRTLRHQGGVFDENNALGMFQVQLQLRILCNHGTWQQPFSWTRHKLHLLDNQESLAATIGHNSETTCTVCRQTMPLMGHGSKFHQFTKNCQHVLCLECLGQILVPGQESIPADCPLCSHLWGRSTQMSSEEAYFRLEGRSSKMDALMSDVLTDFMITKSIIFTCWTRTLDLIEIYLSRFGLNTRHYQRIDGDCTTLKREKILDRFSKDPDTRILIMTTGTGAVGLNLAVANRVFIVEPQWNPSVENQAIARALRIGQEQPVLVTRYIVQDSVEQNMQTVQDNKREKANLVNG</sequence>
<accession>A0A1Y2LJ06</accession>
<keyword evidence="8" id="KW-0067">ATP-binding</keyword>
<evidence type="ECO:0000313" key="14">
    <source>
        <dbReference type="Proteomes" id="UP000193240"/>
    </source>
</evidence>
<keyword evidence="14" id="KW-1185">Reference proteome</keyword>
<feature type="domain" description="Helicase ATP-binding" evidence="11">
    <location>
        <begin position="353"/>
        <end position="545"/>
    </location>
</feature>
<evidence type="ECO:0000256" key="8">
    <source>
        <dbReference type="ARBA" id="ARBA00022840"/>
    </source>
</evidence>
<dbReference type="InterPro" id="IPR038718">
    <property type="entry name" value="SNF2-like_sf"/>
</dbReference>
<keyword evidence="5" id="KW-0378">Hydrolase</keyword>
<dbReference type="CDD" id="cd18793">
    <property type="entry name" value="SF2_C_SNF"/>
    <property type="match status" value="1"/>
</dbReference>
<evidence type="ECO:0000256" key="3">
    <source>
        <dbReference type="ARBA" id="ARBA00022741"/>
    </source>
</evidence>
<dbReference type="InterPro" id="IPR017907">
    <property type="entry name" value="Znf_RING_CS"/>
</dbReference>
<dbReference type="CDD" id="cd18008">
    <property type="entry name" value="DEXDc_SHPRH-like"/>
    <property type="match status" value="1"/>
</dbReference>
<dbReference type="Gene3D" id="3.40.50.300">
    <property type="entry name" value="P-loop containing nucleotide triphosphate hydrolases"/>
    <property type="match status" value="1"/>
</dbReference>
<evidence type="ECO:0000259" key="10">
    <source>
        <dbReference type="PROSITE" id="PS50089"/>
    </source>
</evidence>
<dbReference type="Gene3D" id="3.30.40.10">
    <property type="entry name" value="Zinc/RING finger domain, C3HC4 (zinc finger)"/>
    <property type="match status" value="1"/>
</dbReference>
<name>A0A1Y2LJ06_EPING</name>
<dbReference type="PROSITE" id="PS51192">
    <property type="entry name" value="HELICASE_ATP_BIND_1"/>
    <property type="match status" value="1"/>
</dbReference>
<evidence type="ECO:0000256" key="4">
    <source>
        <dbReference type="ARBA" id="ARBA00022771"/>
    </source>
</evidence>
<dbReference type="GO" id="GO:0016787">
    <property type="term" value="F:hydrolase activity"/>
    <property type="evidence" value="ECO:0007669"/>
    <property type="project" value="UniProtKB-KW"/>
</dbReference>
<dbReference type="InterPro" id="IPR001841">
    <property type="entry name" value="Znf_RING"/>
</dbReference>
<organism evidence="13 14">
    <name type="scientific">Epicoccum nigrum</name>
    <name type="common">Soil fungus</name>
    <name type="synonym">Epicoccum purpurascens</name>
    <dbReference type="NCBI Taxonomy" id="105696"/>
    <lineage>
        <taxon>Eukaryota</taxon>
        <taxon>Fungi</taxon>
        <taxon>Dikarya</taxon>
        <taxon>Ascomycota</taxon>
        <taxon>Pezizomycotina</taxon>
        <taxon>Dothideomycetes</taxon>
        <taxon>Pleosporomycetidae</taxon>
        <taxon>Pleosporales</taxon>
        <taxon>Pleosporineae</taxon>
        <taxon>Didymellaceae</taxon>
        <taxon>Epicoccum</taxon>
    </lineage>
</organism>
<dbReference type="Proteomes" id="UP000193240">
    <property type="component" value="Unassembled WGS sequence"/>
</dbReference>
<evidence type="ECO:0000256" key="2">
    <source>
        <dbReference type="ARBA" id="ARBA00022723"/>
    </source>
</evidence>
<dbReference type="InterPro" id="IPR001650">
    <property type="entry name" value="Helicase_C-like"/>
</dbReference>
<dbReference type="Gene3D" id="3.40.50.10810">
    <property type="entry name" value="Tandem AAA-ATPase domain"/>
    <property type="match status" value="1"/>
</dbReference>
<keyword evidence="7" id="KW-0862">Zinc</keyword>
<keyword evidence="6" id="KW-0347">Helicase</keyword>
<dbReference type="EMBL" id="KZ107862">
    <property type="protein sequence ID" value="OSS43720.1"/>
    <property type="molecule type" value="Genomic_DNA"/>
</dbReference>
<dbReference type="PROSITE" id="PS50089">
    <property type="entry name" value="ZF_RING_2"/>
    <property type="match status" value="1"/>
</dbReference>
<dbReference type="InParanoid" id="A0A1Y2LJ06"/>
<evidence type="ECO:0000256" key="9">
    <source>
        <dbReference type="PROSITE-ProRule" id="PRU00175"/>
    </source>
</evidence>
<keyword evidence="4 9" id="KW-0863">Zinc-finger</keyword>
<evidence type="ECO:0008006" key="15">
    <source>
        <dbReference type="Google" id="ProtNLM"/>
    </source>
</evidence>
<dbReference type="GO" id="GO:0004386">
    <property type="term" value="F:helicase activity"/>
    <property type="evidence" value="ECO:0007669"/>
    <property type="project" value="UniProtKB-KW"/>
</dbReference>
<dbReference type="SMART" id="SM00487">
    <property type="entry name" value="DEXDc"/>
    <property type="match status" value="1"/>
</dbReference>
<dbReference type="PROSITE" id="PS00518">
    <property type="entry name" value="ZF_RING_1"/>
    <property type="match status" value="1"/>
</dbReference>
<dbReference type="SUPFAM" id="SSF57850">
    <property type="entry name" value="RING/U-box"/>
    <property type="match status" value="1"/>
</dbReference>
<dbReference type="InterPro" id="IPR014001">
    <property type="entry name" value="Helicase_ATP-bd"/>
</dbReference>
<dbReference type="OMA" id="DINIYGP"/>
<evidence type="ECO:0000256" key="6">
    <source>
        <dbReference type="ARBA" id="ARBA00022806"/>
    </source>
</evidence>
<evidence type="ECO:0000259" key="11">
    <source>
        <dbReference type="PROSITE" id="PS51192"/>
    </source>
</evidence>
<dbReference type="GO" id="GO:0006281">
    <property type="term" value="P:DNA repair"/>
    <property type="evidence" value="ECO:0007669"/>
    <property type="project" value="TreeGrafter"/>
</dbReference>
<dbReference type="InterPro" id="IPR050628">
    <property type="entry name" value="SNF2_RAD54_helicase_TF"/>
</dbReference>
<evidence type="ECO:0000256" key="7">
    <source>
        <dbReference type="ARBA" id="ARBA00022833"/>
    </source>
</evidence>
<dbReference type="InterPro" id="IPR013083">
    <property type="entry name" value="Znf_RING/FYVE/PHD"/>
</dbReference>
<dbReference type="InterPro" id="IPR000330">
    <property type="entry name" value="SNF2_N"/>
</dbReference>
<keyword evidence="2" id="KW-0479">Metal-binding</keyword>
<dbReference type="GO" id="GO:0005524">
    <property type="term" value="F:ATP binding"/>
    <property type="evidence" value="ECO:0007669"/>
    <property type="project" value="UniProtKB-KW"/>
</dbReference>
<dbReference type="Pfam" id="PF00176">
    <property type="entry name" value="SNF2-rel_dom"/>
    <property type="match status" value="1"/>
</dbReference>
<evidence type="ECO:0000259" key="12">
    <source>
        <dbReference type="PROSITE" id="PS51194"/>
    </source>
</evidence>
<dbReference type="InterPro" id="IPR049730">
    <property type="entry name" value="SNF2/RAD54-like_C"/>
</dbReference>
<dbReference type="GO" id="GO:0005634">
    <property type="term" value="C:nucleus"/>
    <property type="evidence" value="ECO:0007669"/>
    <property type="project" value="TreeGrafter"/>
</dbReference>
<dbReference type="PANTHER" id="PTHR45626:SF52">
    <property type="entry name" value="SINGLE-STRANDED DNA-DEPENDENT ATPASE (EUROFUNG)"/>
    <property type="match status" value="1"/>
</dbReference>
<dbReference type="SMART" id="SM00490">
    <property type="entry name" value="HELICc"/>
    <property type="match status" value="1"/>
</dbReference>
<dbReference type="AlphaFoldDB" id="A0A1Y2LJ06"/>
<dbReference type="SUPFAM" id="SSF52540">
    <property type="entry name" value="P-loop containing nucleoside triphosphate hydrolases"/>
    <property type="match status" value="2"/>
</dbReference>
<dbReference type="GO" id="GO:0008270">
    <property type="term" value="F:zinc ion binding"/>
    <property type="evidence" value="ECO:0007669"/>
    <property type="project" value="UniProtKB-KW"/>
</dbReference>
<gene>
    <name evidence="13" type="ORF">B5807_11528</name>
</gene>
<reference evidence="13 14" key="1">
    <citation type="journal article" date="2017" name="Genome Announc.">
        <title>Genome sequence of the saprophytic ascomycete Epicoccum nigrum ICMP 19927 strain isolated from New Zealand.</title>
        <authorList>
            <person name="Fokin M."/>
            <person name="Fleetwood D."/>
            <person name="Weir B.S."/>
            <person name="Villas-Boas S.G."/>
        </authorList>
    </citation>
    <scope>NUCLEOTIDE SEQUENCE [LARGE SCALE GENOMIC DNA]</scope>
    <source>
        <strain evidence="13 14">ICMP 19927</strain>
    </source>
</reference>
<comment type="similarity">
    <text evidence="1">Belongs to the SNF2/RAD54 helicase family.</text>
</comment>
<protein>
    <recommendedName>
        <fullName evidence="15">RING-type domain-containing protein</fullName>
    </recommendedName>
</protein>
<feature type="domain" description="Helicase C-terminal" evidence="12">
    <location>
        <begin position="770"/>
        <end position="912"/>
    </location>
</feature>
<proteinExistence type="inferred from homology"/>